<evidence type="ECO:0000313" key="1">
    <source>
        <dbReference type="EMBL" id="RPB21645.1"/>
    </source>
</evidence>
<proteinExistence type="predicted"/>
<dbReference type="EMBL" id="ML121558">
    <property type="protein sequence ID" value="RPB21645.1"/>
    <property type="molecule type" value="Genomic_DNA"/>
</dbReference>
<dbReference type="OrthoDB" id="5425597at2759"/>
<organism evidence="1 2">
    <name type="scientific">Terfezia boudieri ATCC MYA-4762</name>
    <dbReference type="NCBI Taxonomy" id="1051890"/>
    <lineage>
        <taxon>Eukaryota</taxon>
        <taxon>Fungi</taxon>
        <taxon>Dikarya</taxon>
        <taxon>Ascomycota</taxon>
        <taxon>Pezizomycotina</taxon>
        <taxon>Pezizomycetes</taxon>
        <taxon>Pezizales</taxon>
        <taxon>Pezizaceae</taxon>
        <taxon>Terfezia</taxon>
    </lineage>
</organism>
<accession>A0A3N4LUF4</accession>
<evidence type="ECO:0000313" key="2">
    <source>
        <dbReference type="Proteomes" id="UP000267821"/>
    </source>
</evidence>
<dbReference type="AlphaFoldDB" id="A0A3N4LUF4"/>
<name>A0A3N4LUF4_9PEZI</name>
<keyword evidence="2" id="KW-1185">Reference proteome</keyword>
<gene>
    <name evidence="1" type="ORF">L211DRAFT_840551</name>
</gene>
<protein>
    <submittedName>
        <fullName evidence="1">Uncharacterized protein</fullName>
    </submittedName>
</protein>
<dbReference type="Proteomes" id="UP000267821">
    <property type="component" value="Unassembled WGS sequence"/>
</dbReference>
<dbReference type="InParanoid" id="A0A3N4LUF4"/>
<reference evidence="1 2" key="1">
    <citation type="journal article" date="2018" name="Nat. Ecol. Evol.">
        <title>Pezizomycetes genomes reveal the molecular basis of ectomycorrhizal truffle lifestyle.</title>
        <authorList>
            <person name="Murat C."/>
            <person name="Payen T."/>
            <person name="Noel B."/>
            <person name="Kuo A."/>
            <person name="Morin E."/>
            <person name="Chen J."/>
            <person name="Kohler A."/>
            <person name="Krizsan K."/>
            <person name="Balestrini R."/>
            <person name="Da Silva C."/>
            <person name="Montanini B."/>
            <person name="Hainaut M."/>
            <person name="Levati E."/>
            <person name="Barry K.W."/>
            <person name="Belfiori B."/>
            <person name="Cichocki N."/>
            <person name="Clum A."/>
            <person name="Dockter R.B."/>
            <person name="Fauchery L."/>
            <person name="Guy J."/>
            <person name="Iotti M."/>
            <person name="Le Tacon F."/>
            <person name="Lindquist E.A."/>
            <person name="Lipzen A."/>
            <person name="Malagnac F."/>
            <person name="Mello A."/>
            <person name="Molinier V."/>
            <person name="Miyauchi S."/>
            <person name="Poulain J."/>
            <person name="Riccioni C."/>
            <person name="Rubini A."/>
            <person name="Sitrit Y."/>
            <person name="Splivallo R."/>
            <person name="Traeger S."/>
            <person name="Wang M."/>
            <person name="Zifcakova L."/>
            <person name="Wipf D."/>
            <person name="Zambonelli A."/>
            <person name="Paolocci F."/>
            <person name="Nowrousian M."/>
            <person name="Ottonello S."/>
            <person name="Baldrian P."/>
            <person name="Spatafora J.W."/>
            <person name="Henrissat B."/>
            <person name="Nagy L.G."/>
            <person name="Aury J.M."/>
            <person name="Wincker P."/>
            <person name="Grigoriev I.V."/>
            <person name="Bonfante P."/>
            <person name="Martin F.M."/>
        </authorList>
    </citation>
    <scope>NUCLEOTIDE SEQUENCE [LARGE SCALE GENOMIC DNA]</scope>
    <source>
        <strain evidence="1 2">ATCC MYA-4762</strain>
    </source>
</reference>
<sequence length="76" mass="8807">MIFSLAINFIGLDDEIADTPATRQITIAIMLLGRHFQQLEFQSHITCKKSCATCRCRYYKNDLMFHLLSYQSTSRS</sequence>